<evidence type="ECO:0000313" key="3">
    <source>
        <dbReference type="Proteomes" id="UP000515161"/>
    </source>
</evidence>
<protein>
    <submittedName>
        <fullName evidence="4">Uncharacterized protein LOC117537426 isoform X1</fullName>
    </submittedName>
</protein>
<evidence type="ECO:0000313" key="4">
    <source>
        <dbReference type="RefSeq" id="XP_034058530.1"/>
    </source>
</evidence>
<name>A0A6P8TL13_GYMAC</name>
<dbReference type="InterPro" id="IPR032675">
    <property type="entry name" value="LRR_dom_sf"/>
</dbReference>
<reference evidence="4" key="1">
    <citation type="submission" date="2025-08" db="UniProtKB">
        <authorList>
            <consortium name="RefSeq"/>
        </authorList>
    </citation>
    <scope>IDENTIFICATION</scope>
</reference>
<sequence>MTRHVNSSLFLEKMRKIKNEKRGNRGESHLAAPSKWINMLPLAAASSLGMFVTQESLRLVNCRLSEISCSALASALKSNIHLRDLDLRGSSTLQATGEKLLRDLLESPDCRLETLRSVRGLCWFSSIV</sequence>
<dbReference type="Gene3D" id="3.80.10.10">
    <property type="entry name" value="Ribonuclease Inhibitor"/>
    <property type="match status" value="1"/>
</dbReference>
<dbReference type="Proteomes" id="UP000515161">
    <property type="component" value="Unplaced"/>
</dbReference>
<dbReference type="InterPro" id="IPR051261">
    <property type="entry name" value="NLR"/>
</dbReference>
<gene>
    <name evidence="4" type="primary">LOC117537426</name>
</gene>
<dbReference type="KEGG" id="gacu:117537426"/>
<dbReference type="InParanoid" id="A0A6P8TL13"/>
<dbReference type="PANTHER" id="PTHR24106">
    <property type="entry name" value="NACHT, LRR AND CARD DOMAINS-CONTAINING"/>
    <property type="match status" value="1"/>
</dbReference>
<evidence type="ECO:0000256" key="1">
    <source>
        <dbReference type="ARBA" id="ARBA00022614"/>
    </source>
</evidence>
<organism evidence="3 4">
    <name type="scientific">Gymnodraco acuticeps</name>
    <name type="common">Antarctic dragonfish</name>
    <dbReference type="NCBI Taxonomy" id="8218"/>
    <lineage>
        <taxon>Eukaryota</taxon>
        <taxon>Metazoa</taxon>
        <taxon>Chordata</taxon>
        <taxon>Craniata</taxon>
        <taxon>Vertebrata</taxon>
        <taxon>Euteleostomi</taxon>
        <taxon>Actinopterygii</taxon>
        <taxon>Neopterygii</taxon>
        <taxon>Teleostei</taxon>
        <taxon>Neoteleostei</taxon>
        <taxon>Acanthomorphata</taxon>
        <taxon>Eupercaria</taxon>
        <taxon>Perciformes</taxon>
        <taxon>Notothenioidei</taxon>
        <taxon>Bathydraconidae</taxon>
        <taxon>Gymnodraco</taxon>
    </lineage>
</organism>
<proteinExistence type="predicted"/>
<dbReference type="OrthoDB" id="120976at2759"/>
<dbReference type="GeneID" id="117537426"/>
<dbReference type="AlphaFoldDB" id="A0A6P8TL13"/>
<dbReference type="RefSeq" id="XP_034058530.1">
    <property type="nucleotide sequence ID" value="XM_034202639.1"/>
</dbReference>
<accession>A0A6P8TL13</accession>
<keyword evidence="2" id="KW-0677">Repeat</keyword>
<dbReference type="SUPFAM" id="SSF52047">
    <property type="entry name" value="RNI-like"/>
    <property type="match status" value="1"/>
</dbReference>
<evidence type="ECO:0000256" key="2">
    <source>
        <dbReference type="ARBA" id="ARBA00022737"/>
    </source>
</evidence>
<keyword evidence="3" id="KW-1185">Reference proteome</keyword>
<keyword evidence="1" id="KW-0433">Leucine-rich repeat</keyword>